<dbReference type="InterPro" id="IPR014867">
    <property type="entry name" value="Spore_coat_CotH_CotH2/3/7"/>
</dbReference>
<organism evidence="1">
    <name type="scientific">bioreactor metagenome</name>
    <dbReference type="NCBI Taxonomy" id="1076179"/>
    <lineage>
        <taxon>unclassified sequences</taxon>
        <taxon>metagenomes</taxon>
        <taxon>ecological metagenomes</taxon>
    </lineage>
</organism>
<accession>A0A645GQA7</accession>
<dbReference type="Pfam" id="PF08757">
    <property type="entry name" value="CotH"/>
    <property type="match status" value="1"/>
</dbReference>
<protein>
    <submittedName>
        <fullName evidence="1">Uncharacterized protein</fullName>
    </submittedName>
</protein>
<name>A0A645GQA7_9ZZZZ</name>
<gene>
    <name evidence="1" type="ORF">SDC9_175551</name>
</gene>
<proteinExistence type="predicted"/>
<reference evidence="1" key="1">
    <citation type="submission" date="2019-08" db="EMBL/GenBank/DDBJ databases">
        <authorList>
            <person name="Kucharzyk K."/>
            <person name="Murdoch R.W."/>
            <person name="Higgins S."/>
            <person name="Loffler F."/>
        </authorList>
    </citation>
    <scope>NUCLEOTIDE SEQUENCE</scope>
</reference>
<evidence type="ECO:0000313" key="1">
    <source>
        <dbReference type="EMBL" id="MPN28112.1"/>
    </source>
</evidence>
<dbReference type="EMBL" id="VSSQ01078267">
    <property type="protein sequence ID" value="MPN28112.1"/>
    <property type="molecule type" value="Genomic_DNA"/>
</dbReference>
<dbReference type="AlphaFoldDB" id="A0A645GQA7"/>
<sequence length="117" mass="13825">MDTSKDYVGTTWAKYLLSDPAFVKLLQKRWLEVKDALVSCALNEIDLTSADIAPSAKENFMVWNILNTRVSLERRDVTKYNTFEKQVQYLKDFIVKRSEWMTSKLEQMMKEFEEKSK</sequence>
<comment type="caution">
    <text evidence="1">The sequence shown here is derived from an EMBL/GenBank/DDBJ whole genome shotgun (WGS) entry which is preliminary data.</text>
</comment>